<dbReference type="Pfam" id="PF00015">
    <property type="entry name" value="MCPsignal"/>
    <property type="match status" value="1"/>
</dbReference>
<keyword evidence="6" id="KW-0812">Transmembrane</keyword>
<evidence type="ECO:0000313" key="10">
    <source>
        <dbReference type="Proteomes" id="UP000198397"/>
    </source>
</evidence>
<feature type="coiled-coil region" evidence="4">
    <location>
        <begin position="332"/>
        <end position="359"/>
    </location>
</feature>
<evidence type="ECO:0000259" key="8">
    <source>
        <dbReference type="PROSITE" id="PS50885"/>
    </source>
</evidence>
<dbReference type="Gene3D" id="1.10.287.950">
    <property type="entry name" value="Methyl-accepting chemotaxis protein"/>
    <property type="match status" value="1"/>
</dbReference>
<dbReference type="AlphaFoldDB" id="A0A238VT48"/>
<dbReference type="GO" id="GO:0007165">
    <property type="term" value="P:signal transduction"/>
    <property type="evidence" value="ECO:0007669"/>
    <property type="project" value="UniProtKB-KW"/>
</dbReference>
<dbReference type="PROSITE" id="PS50885">
    <property type="entry name" value="HAMP"/>
    <property type="match status" value="2"/>
</dbReference>
<name>A0A238VT48_HALVU</name>
<keyword evidence="4" id="KW-0175">Coiled coil</keyword>
<dbReference type="InterPro" id="IPR004090">
    <property type="entry name" value="Chemotax_Me-accpt_rcpt"/>
</dbReference>
<dbReference type="SUPFAM" id="SSF158472">
    <property type="entry name" value="HAMP domain-like"/>
    <property type="match status" value="1"/>
</dbReference>
<accession>A0A238VT48</accession>
<evidence type="ECO:0000259" key="7">
    <source>
        <dbReference type="PROSITE" id="PS50111"/>
    </source>
</evidence>
<dbReference type="SUPFAM" id="SSF58104">
    <property type="entry name" value="Methyl-accepting chemotaxis protein (MCP) signaling domain"/>
    <property type="match status" value="1"/>
</dbReference>
<feature type="domain" description="HAMP" evidence="8">
    <location>
        <begin position="192"/>
        <end position="242"/>
    </location>
</feature>
<evidence type="ECO:0000256" key="1">
    <source>
        <dbReference type="ARBA" id="ARBA00023224"/>
    </source>
</evidence>
<evidence type="ECO:0000256" key="3">
    <source>
        <dbReference type="PROSITE-ProRule" id="PRU00284"/>
    </source>
</evidence>
<dbReference type="CDD" id="cd11386">
    <property type="entry name" value="MCP_signal"/>
    <property type="match status" value="1"/>
</dbReference>
<feature type="transmembrane region" description="Helical" evidence="6">
    <location>
        <begin position="63"/>
        <end position="85"/>
    </location>
</feature>
<dbReference type="GO" id="GO:0006935">
    <property type="term" value="P:chemotaxis"/>
    <property type="evidence" value="ECO:0007669"/>
    <property type="project" value="InterPro"/>
</dbReference>
<dbReference type="PROSITE" id="PS50111">
    <property type="entry name" value="CHEMOTAXIS_TRANSDUC_2"/>
    <property type="match status" value="1"/>
</dbReference>
<feature type="region of interest" description="Disordered" evidence="5">
    <location>
        <begin position="546"/>
        <end position="575"/>
    </location>
</feature>
<dbReference type="PRINTS" id="PR00260">
    <property type="entry name" value="CHEMTRNSDUCR"/>
</dbReference>
<feature type="domain" description="HAMP" evidence="8">
    <location>
        <begin position="87"/>
        <end position="140"/>
    </location>
</feature>
<evidence type="ECO:0000256" key="6">
    <source>
        <dbReference type="SAM" id="Phobius"/>
    </source>
</evidence>
<dbReference type="Pfam" id="PF00672">
    <property type="entry name" value="HAMP"/>
    <property type="match status" value="1"/>
</dbReference>
<sequence>MSGTKSVSTGLQRRYQSLLWGSMDLLGVTESVERKVGAAVGIQFAVTVTIFALAVLLSHGPLFYTLAAVLFVAAVVAFVNTLLIVRRDLTGPLLALESSTDRIAAGDLDVTVEPSDQPDEVGSLTNAFAEMQGSLQTVAAQADALARQEFDDPALAETVPGEFGRSLDRMAESLEAYTRELESRSTQLEALVDTFSEAADRARNGDLTATIDAGEGAIADERYRDLAENYNDLVRTLDGTIADVKGFARVVDDASTQLRTGMTEVDDASDEVARSVQEISDGAARQTEDLQAVVAEMNTLSATVEEIAASGESAADMAERTAERGRIGAAAAEEALAELDEFEARIEQTATAVDALAEEVAEIDTVVSFIDGLAEETNLLALNASVEAARAGRSGEGFAVVADEVKGLAEETKASAGRISARIEAVQEASERTRDDVEAMEATVAESIDTIGTALTEFEDIVESVETVNTTIQEISDATDGQAHTTQDVVAMVDEVAAISEETAAEAETVAAATEEQTATVSTVTASARELSERSDDLRSLLDDFTVGAASGGGGGELPNGEVGDAPVDRVEPTR</sequence>
<protein>
    <submittedName>
        <fullName evidence="9">Methyl-accepting chemotaxis protein</fullName>
    </submittedName>
</protein>
<dbReference type="GO" id="GO:0016020">
    <property type="term" value="C:membrane"/>
    <property type="evidence" value="ECO:0007669"/>
    <property type="project" value="InterPro"/>
</dbReference>
<dbReference type="InterPro" id="IPR003660">
    <property type="entry name" value="HAMP_dom"/>
</dbReference>
<evidence type="ECO:0000256" key="4">
    <source>
        <dbReference type="SAM" id="Coils"/>
    </source>
</evidence>
<keyword evidence="10" id="KW-1185">Reference proteome</keyword>
<keyword evidence="6" id="KW-0472">Membrane</keyword>
<dbReference type="Gene3D" id="6.10.340.10">
    <property type="match status" value="1"/>
</dbReference>
<dbReference type="PANTHER" id="PTHR32089">
    <property type="entry name" value="METHYL-ACCEPTING CHEMOTAXIS PROTEIN MCPB"/>
    <property type="match status" value="1"/>
</dbReference>
<gene>
    <name evidence="9" type="ORF">SAMN06264855_10435</name>
</gene>
<feature type="transmembrane region" description="Helical" evidence="6">
    <location>
        <begin position="36"/>
        <end position="57"/>
    </location>
</feature>
<evidence type="ECO:0000256" key="5">
    <source>
        <dbReference type="SAM" id="MobiDB-lite"/>
    </source>
</evidence>
<proteinExistence type="inferred from homology"/>
<dbReference type="InterPro" id="IPR004089">
    <property type="entry name" value="MCPsignal_dom"/>
</dbReference>
<dbReference type="SMART" id="SM00304">
    <property type="entry name" value="HAMP"/>
    <property type="match status" value="3"/>
</dbReference>
<keyword evidence="1 3" id="KW-0807">Transducer</keyword>
<feature type="domain" description="Methyl-accepting transducer" evidence="7">
    <location>
        <begin position="261"/>
        <end position="497"/>
    </location>
</feature>
<reference evidence="9 10" key="1">
    <citation type="submission" date="2017-06" db="EMBL/GenBank/DDBJ databases">
        <authorList>
            <person name="Kim H.J."/>
            <person name="Triplett B.A."/>
        </authorList>
    </citation>
    <scope>NUCLEOTIDE SEQUENCE [LARGE SCALE GENOMIC DNA]</scope>
    <source>
        <strain evidence="9 10">DSM 8800</strain>
    </source>
</reference>
<comment type="similarity">
    <text evidence="2">Belongs to the methyl-accepting chemotaxis (MCP) protein family.</text>
</comment>
<dbReference type="PANTHER" id="PTHR32089:SF112">
    <property type="entry name" value="LYSOZYME-LIKE PROTEIN-RELATED"/>
    <property type="match status" value="1"/>
</dbReference>
<organism evidence="9 10">
    <name type="scientific">Halorubrum vacuolatum</name>
    <name type="common">Natronobacterium vacuolatum</name>
    <dbReference type="NCBI Taxonomy" id="63740"/>
    <lineage>
        <taxon>Archaea</taxon>
        <taxon>Methanobacteriati</taxon>
        <taxon>Methanobacteriota</taxon>
        <taxon>Stenosarchaea group</taxon>
        <taxon>Halobacteria</taxon>
        <taxon>Halobacteriales</taxon>
        <taxon>Haloferacaceae</taxon>
        <taxon>Halorubrum</taxon>
    </lineage>
</organism>
<dbReference type="SMART" id="SM00283">
    <property type="entry name" value="MA"/>
    <property type="match status" value="1"/>
</dbReference>
<evidence type="ECO:0000313" key="9">
    <source>
        <dbReference type="EMBL" id="SNR37408.1"/>
    </source>
</evidence>
<dbReference type="CDD" id="cd06225">
    <property type="entry name" value="HAMP"/>
    <property type="match status" value="1"/>
</dbReference>
<dbReference type="Proteomes" id="UP000198397">
    <property type="component" value="Unassembled WGS sequence"/>
</dbReference>
<keyword evidence="6" id="KW-1133">Transmembrane helix</keyword>
<dbReference type="EMBL" id="FZNQ01000004">
    <property type="protein sequence ID" value="SNR37408.1"/>
    <property type="molecule type" value="Genomic_DNA"/>
</dbReference>
<dbReference type="GO" id="GO:0004888">
    <property type="term" value="F:transmembrane signaling receptor activity"/>
    <property type="evidence" value="ECO:0007669"/>
    <property type="project" value="InterPro"/>
</dbReference>
<evidence type="ECO:0000256" key="2">
    <source>
        <dbReference type="ARBA" id="ARBA00029447"/>
    </source>
</evidence>